<dbReference type="Gene3D" id="3.30.420.10">
    <property type="entry name" value="Ribonuclease H-like superfamily/Ribonuclease H"/>
    <property type="match status" value="1"/>
</dbReference>
<dbReference type="PANTHER" id="PTHR46068:SF1">
    <property type="entry name" value="TRANSPOSASE IS30-LIKE HTH DOMAIN-CONTAINING PROTEIN"/>
    <property type="match status" value="1"/>
</dbReference>
<name>A0A5B7J2E2_PORTR</name>
<accession>A0A5B7J2E2</accession>
<comment type="caution">
    <text evidence="2">The sequence shown here is derived from an EMBL/GenBank/DDBJ whole genome shotgun (WGS) entry which is preliminary data.</text>
</comment>
<dbReference type="EMBL" id="VSRR010078933">
    <property type="protein sequence ID" value="MPC88779.1"/>
    <property type="molecule type" value="Genomic_DNA"/>
</dbReference>
<dbReference type="SUPFAM" id="SSF46689">
    <property type="entry name" value="Homeodomain-like"/>
    <property type="match status" value="1"/>
</dbReference>
<dbReference type="GO" id="GO:0003676">
    <property type="term" value="F:nucleic acid binding"/>
    <property type="evidence" value="ECO:0007669"/>
    <property type="project" value="InterPro"/>
</dbReference>
<dbReference type="GO" id="GO:0005634">
    <property type="term" value="C:nucleus"/>
    <property type="evidence" value="ECO:0007669"/>
    <property type="project" value="UniProtKB-SubCell"/>
</dbReference>
<reference evidence="2 3" key="1">
    <citation type="submission" date="2019-05" db="EMBL/GenBank/DDBJ databases">
        <title>Another draft genome of Portunus trituberculatus and its Hox gene families provides insights of decapod evolution.</title>
        <authorList>
            <person name="Jeong J.-H."/>
            <person name="Song I."/>
            <person name="Kim S."/>
            <person name="Choi T."/>
            <person name="Kim D."/>
            <person name="Ryu S."/>
            <person name="Kim W."/>
        </authorList>
    </citation>
    <scope>NUCLEOTIDE SEQUENCE [LARGE SCALE GENOMIC DNA]</scope>
    <source>
        <tissue evidence="2">Muscle</tissue>
    </source>
</reference>
<protein>
    <submittedName>
        <fullName evidence="2">Transposable element Tcb1 transposase</fullName>
    </submittedName>
</protein>
<dbReference type="AlphaFoldDB" id="A0A5B7J2E2"/>
<organism evidence="2 3">
    <name type="scientific">Portunus trituberculatus</name>
    <name type="common">Swimming crab</name>
    <name type="synonym">Neptunus trituberculatus</name>
    <dbReference type="NCBI Taxonomy" id="210409"/>
    <lineage>
        <taxon>Eukaryota</taxon>
        <taxon>Metazoa</taxon>
        <taxon>Ecdysozoa</taxon>
        <taxon>Arthropoda</taxon>
        <taxon>Crustacea</taxon>
        <taxon>Multicrustacea</taxon>
        <taxon>Malacostraca</taxon>
        <taxon>Eumalacostraca</taxon>
        <taxon>Eucarida</taxon>
        <taxon>Decapoda</taxon>
        <taxon>Pleocyemata</taxon>
        <taxon>Brachyura</taxon>
        <taxon>Eubrachyura</taxon>
        <taxon>Portunoidea</taxon>
        <taxon>Portunidae</taxon>
        <taxon>Portuninae</taxon>
        <taxon>Portunus</taxon>
    </lineage>
</organism>
<dbReference type="InterPro" id="IPR036397">
    <property type="entry name" value="RNaseH_sf"/>
</dbReference>
<dbReference type="Proteomes" id="UP000324222">
    <property type="component" value="Unassembled WGS sequence"/>
</dbReference>
<evidence type="ECO:0000256" key="1">
    <source>
        <dbReference type="ARBA" id="ARBA00004123"/>
    </source>
</evidence>
<proteinExistence type="predicted"/>
<gene>
    <name evidence="2" type="primary">TCB1_1</name>
    <name evidence="2" type="ORF">E2C01_083700</name>
</gene>
<keyword evidence="3" id="KW-1185">Reference proteome</keyword>
<sequence>MGLGKDISKYQLSVIAALVKEGKSSKEISSTTGLSMRSVQRWTKRCLEAGDVGPELPRKRPGGIRKTTPRTLEILQRQLDREPYISARELKKKNPQMLANVSVRTVQRLLHDDLGYRYLKPQRKFITARQQKKRVWFCQKYIALNEDKWKQVLWSGEATFTITSNQGKIKICSDTDLHSSRYNEGTVKHTDSVVVWGAFGYHGVGKLVILPKNVTINTEKYLELLADHLEDCFEICQSEVYQQDGLSAHTGRLVTGWLDFVGIEYIKDWPDNSLDISPIENLWAVMKANLRKNDTSSYSKLVAALEDIWSNFSPSFLQNLALSVPHRLKICLKKKGDRIRYSLSVSIQ</sequence>
<evidence type="ECO:0000313" key="2">
    <source>
        <dbReference type="EMBL" id="MPC88779.1"/>
    </source>
</evidence>
<evidence type="ECO:0000313" key="3">
    <source>
        <dbReference type="Proteomes" id="UP000324222"/>
    </source>
</evidence>
<dbReference type="PANTHER" id="PTHR46068">
    <property type="entry name" value="PROTEIN CBG27172"/>
    <property type="match status" value="1"/>
</dbReference>
<dbReference type="OrthoDB" id="6379886at2759"/>
<dbReference type="InterPro" id="IPR009057">
    <property type="entry name" value="Homeodomain-like_sf"/>
</dbReference>
<comment type="subcellular location">
    <subcellularLocation>
        <location evidence="1">Nucleus</location>
    </subcellularLocation>
</comment>